<dbReference type="STRING" id="402676.B6JZT1"/>
<dbReference type="RefSeq" id="XP_002172374.1">
    <property type="nucleotide sequence ID" value="XM_002172338.1"/>
</dbReference>
<dbReference type="PANTHER" id="PTHR28525">
    <property type="entry name" value="REACTIVE OXYGEN SPECIES MODULATOR 1"/>
    <property type="match status" value="1"/>
</dbReference>
<evidence type="ECO:0000256" key="6">
    <source>
        <dbReference type="SAM" id="Phobius"/>
    </source>
</evidence>
<dbReference type="JaponicusDB" id="SJAG_01120">
    <property type="gene designation" value="mgr2"/>
</dbReference>
<dbReference type="EMBL" id="KE651168">
    <property type="protein sequence ID" value="EEB06081.1"/>
    <property type="molecule type" value="Genomic_DNA"/>
</dbReference>
<protein>
    <submittedName>
        <fullName evidence="7">Membrane protein Mgr2</fullName>
    </submittedName>
</protein>
<dbReference type="SMART" id="SM01378">
    <property type="entry name" value="Romo1"/>
    <property type="match status" value="1"/>
</dbReference>
<keyword evidence="3 6" id="KW-0812">Transmembrane</keyword>
<evidence type="ECO:0000313" key="9">
    <source>
        <dbReference type="Proteomes" id="UP000001744"/>
    </source>
</evidence>
<dbReference type="PANTHER" id="PTHR28525:SF1">
    <property type="entry name" value="REACTIVE OXYGEN SPECIES MODULATOR 1"/>
    <property type="match status" value="1"/>
</dbReference>
<name>B6JZT1_SCHJY</name>
<dbReference type="OrthoDB" id="5409308at2759"/>
<dbReference type="Pfam" id="PF10247">
    <property type="entry name" value="Romo1"/>
    <property type="match status" value="1"/>
</dbReference>
<evidence type="ECO:0000256" key="3">
    <source>
        <dbReference type="ARBA" id="ARBA00022692"/>
    </source>
</evidence>
<evidence type="ECO:0000256" key="2">
    <source>
        <dbReference type="ARBA" id="ARBA00007839"/>
    </source>
</evidence>
<keyword evidence="5 6" id="KW-0472">Membrane</keyword>
<proteinExistence type="inferred from homology"/>
<accession>B6JZT1</accession>
<dbReference type="Proteomes" id="UP000001744">
    <property type="component" value="Unassembled WGS sequence"/>
</dbReference>
<dbReference type="VEuPathDB" id="FungiDB:SJAG_01120"/>
<dbReference type="OMA" id="SCWDRVK"/>
<dbReference type="GeneID" id="7047377"/>
<dbReference type="InterPro" id="IPR018450">
    <property type="entry name" value="Romo1/Mgr2"/>
</dbReference>
<evidence type="ECO:0000256" key="4">
    <source>
        <dbReference type="ARBA" id="ARBA00022989"/>
    </source>
</evidence>
<dbReference type="GO" id="GO:0005744">
    <property type="term" value="C:TIM23 mitochondrial import inner membrane translocase complex"/>
    <property type="evidence" value="ECO:0000318"/>
    <property type="project" value="GO_Central"/>
</dbReference>
<dbReference type="eggNOG" id="KOG4096">
    <property type="taxonomic scope" value="Eukaryota"/>
</dbReference>
<organism evidence="7 9">
    <name type="scientific">Schizosaccharomyces japonicus (strain yFS275 / FY16936)</name>
    <name type="common">Fission yeast</name>
    <dbReference type="NCBI Taxonomy" id="402676"/>
    <lineage>
        <taxon>Eukaryota</taxon>
        <taxon>Fungi</taxon>
        <taxon>Dikarya</taxon>
        <taxon>Ascomycota</taxon>
        <taxon>Taphrinomycotina</taxon>
        <taxon>Schizosaccharomycetes</taxon>
        <taxon>Schizosaccharomycetales</taxon>
        <taxon>Schizosaccharomycetaceae</taxon>
        <taxon>Schizosaccharomyces</taxon>
    </lineage>
</organism>
<evidence type="ECO:0000313" key="7">
    <source>
        <dbReference type="EMBL" id="EEB06081.1"/>
    </source>
</evidence>
<dbReference type="AlphaFoldDB" id="B6JZT1"/>
<gene>
    <name evidence="8" type="primary">mgr2</name>
    <name evidence="7" type="ORF">SJAG_01120</name>
</gene>
<evidence type="ECO:0000256" key="1">
    <source>
        <dbReference type="ARBA" id="ARBA00004370"/>
    </source>
</evidence>
<dbReference type="GO" id="GO:0045039">
    <property type="term" value="P:protein insertion into mitochondrial inner membrane"/>
    <property type="evidence" value="ECO:0000318"/>
    <property type="project" value="GO_Central"/>
</dbReference>
<evidence type="ECO:0000256" key="5">
    <source>
        <dbReference type="ARBA" id="ARBA00023136"/>
    </source>
</evidence>
<sequence>MAMVQPSTWDRFKMGALMGSTAGMGIGLVFGTLAVLRYGPGPHGFVRTMGRYIFSSAATFGFFMSIGSVIRSEELDVSETQRQFMKYRFQNPYMYNQLRFAERRSTKSKNE</sequence>
<dbReference type="HOGENOM" id="CLU_142435_0_0_1"/>
<evidence type="ECO:0000313" key="8">
    <source>
        <dbReference type="JaponicusDB" id="SJAG_01120"/>
    </source>
</evidence>
<feature type="transmembrane region" description="Helical" evidence="6">
    <location>
        <begin position="21"/>
        <end position="40"/>
    </location>
</feature>
<comment type="subcellular location">
    <subcellularLocation>
        <location evidence="1">Membrane</location>
    </subcellularLocation>
</comment>
<keyword evidence="9" id="KW-1185">Reference proteome</keyword>
<dbReference type="GO" id="GO:0030150">
    <property type="term" value="P:protein import into mitochondrial matrix"/>
    <property type="evidence" value="ECO:0000318"/>
    <property type="project" value="GO_Central"/>
</dbReference>
<keyword evidence="4 6" id="KW-1133">Transmembrane helix</keyword>
<feature type="transmembrane region" description="Helical" evidence="6">
    <location>
        <begin position="52"/>
        <end position="70"/>
    </location>
</feature>
<reference evidence="7 9" key="1">
    <citation type="journal article" date="2011" name="Science">
        <title>Comparative functional genomics of the fission yeasts.</title>
        <authorList>
            <person name="Rhind N."/>
            <person name="Chen Z."/>
            <person name="Yassour M."/>
            <person name="Thompson D.A."/>
            <person name="Haas B.J."/>
            <person name="Habib N."/>
            <person name="Wapinski I."/>
            <person name="Roy S."/>
            <person name="Lin M.F."/>
            <person name="Heiman D.I."/>
            <person name="Young S.K."/>
            <person name="Furuya K."/>
            <person name="Guo Y."/>
            <person name="Pidoux A."/>
            <person name="Chen H.M."/>
            <person name="Robbertse B."/>
            <person name="Goldberg J.M."/>
            <person name="Aoki K."/>
            <person name="Bayne E.H."/>
            <person name="Berlin A.M."/>
            <person name="Desjardins C.A."/>
            <person name="Dobbs E."/>
            <person name="Dukaj L."/>
            <person name="Fan L."/>
            <person name="FitzGerald M.G."/>
            <person name="French C."/>
            <person name="Gujja S."/>
            <person name="Hansen K."/>
            <person name="Keifenheim D."/>
            <person name="Levin J.Z."/>
            <person name="Mosher R.A."/>
            <person name="Mueller C.A."/>
            <person name="Pfiffner J."/>
            <person name="Priest M."/>
            <person name="Russ C."/>
            <person name="Smialowska A."/>
            <person name="Swoboda P."/>
            <person name="Sykes S.M."/>
            <person name="Vaughn M."/>
            <person name="Vengrova S."/>
            <person name="Yoder R."/>
            <person name="Zeng Q."/>
            <person name="Allshire R."/>
            <person name="Baulcombe D."/>
            <person name="Birren B.W."/>
            <person name="Brown W."/>
            <person name="Ekwall K."/>
            <person name="Kellis M."/>
            <person name="Leatherwood J."/>
            <person name="Levin H."/>
            <person name="Margalit H."/>
            <person name="Martienssen R."/>
            <person name="Nieduszynski C.A."/>
            <person name="Spatafora J.W."/>
            <person name="Friedman N."/>
            <person name="Dalgaard J.Z."/>
            <person name="Baumann P."/>
            <person name="Niki H."/>
            <person name="Regev A."/>
            <person name="Nusbaum C."/>
        </authorList>
    </citation>
    <scope>NUCLEOTIDE SEQUENCE [LARGE SCALE GENOMIC DNA]</scope>
    <source>
        <strain evidence="9">yFS275 / FY16936</strain>
    </source>
</reference>
<comment type="similarity">
    <text evidence="2">Belongs to the MGR2 family.</text>
</comment>